<accession>A0A0A0BYK3</accession>
<organism evidence="5 6">
    <name type="scientific">Cellulomonas bogoriensis 69B4 = DSM 16987</name>
    <dbReference type="NCBI Taxonomy" id="1386082"/>
    <lineage>
        <taxon>Bacteria</taxon>
        <taxon>Bacillati</taxon>
        <taxon>Actinomycetota</taxon>
        <taxon>Actinomycetes</taxon>
        <taxon>Micrococcales</taxon>
        <taxon>Cellulomonadaceae</taxon>
        <taxon>Cellulomonas</taxon>
    </lineage>
</organism>
<dbReference type="Pfam" id="PF05949">
    <property type="entry name" value="DUF881"/>
    <property type="match status" value="1"/>
</dbReference>
<evidence type="ECO:0000256" key="1">
    <source>
        <dbReference type="ARBA" id="ARBA00009108"/>
    </source>
</evidence>
<evidence type="ECO:0000256" key="3">
    <source>
        <dbReference type="SAM" id="MobiDB-lite"/>
    </source>
</evidence>
<comment type="similarity">
    <text evidence="1">Belongs to the UPF0749 family.</text>
</comment>
<dbReference type="PANTHER" id="PTHR37313:SF4">
    <property type="entry name" value="CONSERVED MEMBRANE PROTEIN-RELATED"/>
    <property type="match status" value="1"/>
</dbReference>
<evidence type="ECO:0000313" key="5">
    <source>
        <dbReference type="EMBL" id="KGM13021.1"/>
    </source>
</evidence>
<dbReference type="InterPro" id="IPR010273">
    <property type="entry name" value="DUF881"/>
</dbReference>
<keyword evidence="2" id="KW-0175">Coiled coil</keyword>
<evidence type="ECO:0000256" key="4">
    <source>
        <dbReference type="SAM" id="Phobius"/>
    </source>
</evidence>
<dbReference type="Gene3D" id="3.30.70.1880">
    <property type="entry name" value="Protein of unknown function DUF881"/>
    <property type="match status" value="1"/>
</dbReference>
<dbReference type="OrthoDB" id="3214641at2"/>
<name>A0A0A0BYK3_9CELL</name>
<proteinExistence type="inferred from homology"/>
<keyword evidence="4" id="KW-0472">Membrane</keyword>
<feature type="compositionally biased region" description="Basic and acidic residues" evidence="3">
    <location>
        <begin position="9"/>
        <end position="20"/>
    </location>
</feature>
<feature type="coiled-coil region" evidence="2">
    <location>
        <begin position="70"/>
        <end position="97"/>
    </location>
</feature>
<keyword evidence="4" id="KW-1133">Transmembrane helix</keyword>
<dbReference type="PANTHER" id="PTHR37313">
    <property type="entry name" value="UPF0749 PROTEIN RV1825"/>
    <property type="match status" value="1"/>
</dbReference>
<dbReference type="GO" id="GO:0005886">
    <property type="term" value="C:plasma membrane"/>
    <property type="evidence" value="ECO:0007669"/>
    <property type="project" value="TreeGrafter"/>
</dbReference>
<dbReference type="RefSeq" id="WP_084136726.1">
    <property type="nucleotide sequence ID" value="NZ_AXCZ01000073.1"/>
</dbReference>
<reference evidence="5 6" key="1">
    <citation type="submission" date="2013-08" db="EMBL/GenBank/DDBJ databases">
        <title>Genome sequencing of Cellulomonas bogoriensis 69B4.</title>
        <authorList>
            <person name="Chen F."/>
            <person name="Li Y."/>
            <person name="Wang G."/>
        </authorList>
    </citation>
    <scope>NUCLEOTIDE SEQUENCE [LARGE SCALE GENOMIC DNA]</scope>
    <source>
        <strain evidence="5 6">69B4</strain>
    </source>
</reference>
<evidence type="ECO:0000256" key="2">
    <source>
        <dbReference type="SAM" id="Coils"/>
    </source>
</evidence>
<keyword evidence="6" id="KW-1185">Reference proteome</keyword>
<keyword evidence="4" id="KW-0812">Transmembrane</keyword>
<feature type="region of interest" description="Disordered" evidence="3">
    <location>
        <begin position="1"/>
        <end position="22"/>
    </location>
</feature>
<gene>
    <name evidence="5" type="ORF">N869_16565</name>
</gene>
<dbReference type="Proteomes" id="UP000054314">
    <property type="component" value="Unassembled WGS sequence"/>
</dbReference>
<comment type="caution">
    <text evidence="5">The sequence shown here is derived from an EMBL/GenBank/DDBJ whole genome shotgun (WGS) entry which is preliminary data.</text>
</comment>
<protein>
    <submittedName>
        <fullName evidence="5">Membrane protein</fullName>
    </submittedName>
</protein>
<evidence type="ECO:0000313" key="6">
    <source>
        <dbReference type="Proteomes" id="UP000054314"/>
    </source>
</evidence>
<feature type="transmembrane region" description="Helical" evidence="4">
    <location>
        <begin position="31"/>
        <end position="52"/>
    </location>
</feature>
<sequence>MTTPSGQDPPRDGRAPEPPHAEGLVLERPPLWSAIGVVVVLALAGFLFVANARIQGGVDARHPQDLPSLVQTELDRAEDLAEQVEELRSEVDRLTDASTSAHPLPDNGMVELAAGRVGLSGPGLTVTLTDAPAHTPQPDWVVNDDLVVHQQALQAVINALWAGGADAMTLQGQRVVSTTAFRCVGNVLLLHGRHYSPPYVVQAIGDPQELQASLMASNAVQRYLDYVDIVGLGWSTTVEDEVEAPPFEGGLELRHASVPDGVPLFPETVTESPGAGASVGGAP</sequence>
<dbReference type="EMBL" id="AXCZ01000073">
    <property type="protein sequence ID" value="KGM13021.1"/>
    <property type="molecule type" value="Genomic_DNA"/>
</dbReference>
<dbReference type="AlphaFoldDB" id="A0A0A0BYK3"/>